<evidence type="ECO:0000313" key="17">
    <source>
        <dbReference type="Proteomes" id="UP001597492"/>
    </source>
</evidence>
<dbReference type="SMART" id="SM00304">
    <property type="entry name" value="HAMP"/>
    <property type="match status" value="1"/>
</dbReference>
<keyword evidence="4" id="KW-0597">Phosphoprotein</keyword>
<dbReference type="SUPFAM" id="SSF47384">
    <property type="entry name" value="Homodimeric domain of signal transducing histidine kinase"/>
    <property type="match status" value="1"/>
</dbReference>
<dbReference type="InterPro" id="IPR003661">
    <property type="entry name" value="HisK_dim/P_dom"/>
</dbReference>
<dbReference type="Proteomes" id="UP001597492">
    <property type="component" value="Unassembled WGS sequence"/>
</dbReference>
<evidence type="ECO:0000256" key="5">
    <source>
        <dbReference type="ARBA" id="ARBA00022679"/>
    </source>
</evidence>
<evidence type="ECO:0000256" key="2">
    <source>
        <dbReference type="ARBA" id="ARBA00004236"/>
    </source>
</evidence>
<dbReference type="PANTHER" id="PTHR43711:SF31">
    <property type="entry name" value="HISTIDINE KINASE"/>
    <property type="match status" value="1"/>
</dbReference>
<feature type="compositionally biased region" description="Acidic residues" evidence="12">
    <location>
        <begin position="598"/>
        <end position="612"/>
    </location>
</feature>
<feature type="transmembrane region" description="Helical" evidence="13">
    <location>
        <begin position="238"/>
        <end position="257"/>
    </location>
</feature>
<dbReference type="Pfam" id="PF00672">
    <property type="entry name" value="HAMP"/>
    <property type="match status" value="1"/>
</dbReference>
<keyword evidence="6 13" id="KW-0812">Transmembrane</keyword>
<dbReference type="PRINTS" id="PR00344">
    <property type="entry name" value="BCTRLSENSOR"/>
</dbReference>
<dbReference type="CDD" id="cd06225">
    <property type="entry name" value="HAMP"/>
    <property type="match status" value="1"/>
</dbReference>
<evidence type="ECO:0000259" key="14">
    <source>
        <dbReference type="PROSITE" id="PS50109"/>
    </source>
</evidence>
<evidence type="ECO:0000256" key="8">
    <source>
        <dbReference type="ARBA" id="ARBA00022989"/>
    </source>
</evidence>
<dbReference type="Pfam" id="PF00512">
    <property type="entry name" value="HisKA"/>
    <property type="match status" value="1"/>
</dbReference>
<evidence type="ECO:0000256" key="7">
    <source>
        <dbReference type="ARBA" id="ARBA00022777"/>
    </source>
</evidence>
<dbReference type="InterPro" id="IPR036890">
    <property type="entry name" value="HATPase_C_sf"/>
</dbReference>
<dbReference type="SUPFAM" id="SSF55874">
    <property type="entry name" value="ATPase domain of HSP90 chaperone/DNA topoisomerase II/histidine kinase"/>
    <property type="match status" value="1"/>
</dbReference>
<dbReference type="Gene3D" id="6.10.340.10">
    <property type="match status" value="1"/>
</dbReference>
<keyword evidence="13" id="KW-0472">Membrane</keyword>
<feature type="transmembrane region" description="Helical" evidence="13">
    <location>
        <begin position="56"/>
        <end position="79"/>
    </location>
</feature>
<dbReference type="SUPFAM" id="SSF158472">
    <property type="entry name" value="HAMP domain-like"/>
    <property type="match status" value="1"/>
</dbReference>
<accession>A0ABW5V2X2</accession>
<dbReference type="InterPro" id="IPR005467">
    <property type="entry name" value="His_kinase_dom"/>
</dbReference>
<comment type="subcellular location">
    <subcellularLocation>
        <location evidence="2">Cell membrane</location>
    </subcellularLocation>
</comment>
<dbReference type="CDD" id="cd00082">
    <property type="entry name" value="HisKA"/>
    <property type="match status" value="1"/>
</dbReference>
<evidence type="ECO:0000259" key="15">
    <source>
        <dbReference type="PROSITE" id="PS50885"/>
    </source>
</evidence>
<dbReference type="NCBIfam" id="NF040691">
    <property type="entry name" value="MtrAB_MtrB"/>
    <property type="match status" value="1"/>
</dbReference>
<feature type="region of interest" description="Disordered" evidence="12">
    <location>
        <begin position="590"/>
        <end position="612"/>
    </location>
</feature>
<evidence type="ECO:0000256" key="4">
    <source>
        <dbReference type="ARBA" id="ARBA00022553"/>
    </source>
</evidence>
<dbReference type="Pfam" id="PF02518">
    <property type="entry name" value="HATPase_c"/>
    <property type="match status" value="1"/>
</dbReference>
<dbReference type="InterPro" id="IPR004358">
    <property type="entry name" value="Sig_transdc_His_kin-like_C"/>
</dbReference>
<dbReference type="InterPro" id="IPR003660">
    <property type="entry name" value="HAMP_dom"/>
</dbReference>
<keyword evidence="5" id="KW-0808">Transferase</keyword>
<dbReference type="PROSITE" id="PS50109">
    <property type="entry name" value="HIS_KIN"/>
    <property type="match status" value="1"/>
</dbReference>
<name>A0ABW5V2X2_9MICO</name>
<dbReference type="SMART" id="SM00388">
    <property type="entry name" value="HisKA"/>
    <property type="match status" value="1"/>
</dbReference>
<evidence type="ECO:0000256" key="1">
    <source>
        <dbReference type="ARBA" id="ARBA00000085"/>
    </source>
</evidence>
<dbReference type="RefSeq" id="WP_019618673.1">
    <property type="nucleotide sequence ID" value="NZ_JBHUNE010000009.1"/>
</dbReference>
<keyword evidence="17" id="KW-1185">Reference proteome</keyword>
<organism evidence="16 17">
    <name type="scientific">Gulosibacter faecalis</name>
    <dbReference type="NCBI Taxonomy" id="272240"/>
    <lineage>
        <taxon>Bacteria</taxon>
        <taxon>Bacillati</taxon>
        <taxon>Actinomycetota</taxon>
        <taxon>Actinomycetes</taxon>
        <taxon>Micrococcales</taxon>
        <taxon>Microbacteriaceae</taxon>
        <taxon>Gulosibacter</taxon>
    </lineage>
</organism>
<evidence type="ECO:0000256" key="6">
    <source>
        <dbReference type="ARBA" id="ARBA00022692"/>
    </source>
</evidence>
<feature type="domain" description="HAMP" evidence="15">
    <location>
        <begin position="258"/>
        <end position="310"/>
    </location>
</feature>
<dbReference type="PANTHER" id="PTHR43711">
    <property type="entry name" value="TWO-COMPONENT HISTIDINE KINASE"/>
    <property type="match status" value="1"/>
</dbReference>
<evidence type="ECO:0000256" key="11">
    <source>
        <dbReference type="SAM" id="Coils"/>
    </source>
</evidence>
<evidence type="ECO:0000256" key="9">
    <source>
        <dbReference type="ARBA" id="ARBA00023012"/>
    </source>
</evidence>
<sequence length="612" mass="67289">MRLPRPRKRRAEPDSDRIQVRLPNHVETAPADSPPGRWWRPGEFLSNIRFLWRTSLPFRTTVIAVTLTSITVVAVALVMSNTIARDLFTSRSDDIQLEAQRAATAAQSVLETGGESDETAISALRQDALDSARAQAPNAIGWAFYRAPGQSTTSVIQDIASESVAPSLTSAELRAAVRQEPDTLHFQSVELTTGVDAGQPGIVIGTLVQVPNAGNYEFYLVYSLQSSQDTLDFVQRTLAISMAILVLLVGLIIGSIMRAVMQPVRLAAQTSRQLAAGQLEQRIPERGDDDIGTLARSFNHMADNLQQQIEQLENLSKVQQRFVSDVSHELRTPLTTIRLAGGLVYSRKDDFDPTLSRAAELLHDQVERFELLLADLLEISRYDAGAVELLRKEHDLKEVAEDVIAAMLPVAIEHGEALVLRAPDRGVIAEFDDRRINRIVRNLVANAIEHGEGKPIVVTVDANATAVSLTVRDYGIGMSEEQQTNVFDRFWRADPSRKRTMGGSGLGMAIAKDDAHLHSGLLEVWSAPQLGSNFRLTLPRHHDEPIVTSPLPLLPDDAGADTYTREHQGEKVEGFSNEDLSTQPITLRVALPGLGQEFDAEPGDDNSGEERR</sequence>
<dbReference type="EC" id="2.7.13.3" evidence="3"/>
<evidence type="ECO:0000256" key="13">
    <source>
        <dbReference type="SAM" id="Phobius"/>
    </source>
</evidence>
<dbReference type="PROSITE" id="PS50885">
    <property type="entry name" value="HAMP"/>
    <property type="match status" value="1"/>
</dbReference>
<gene>
    <name evidence="16" type="primary">mtrB</name>
    <name evidence="16" type="ORF">ACFSW7_12315</name>
</gene>
<dbReference type="GO" id="GO:0016301">
    <property type="term" value="F:kinase activity"/>
    <property type="evidence" value="ECO:0007669"/>
    <property type="project" value="UniProtKB-KW"/>
</dbReference>
<dbReference type="InterPro" id="IPR050736">
    <property type="entry name" value="Sensor_HK_Regulatory"/>
</dbReference>
<keyword evidence="9" id="KW-0902">Two-component regulatory system</keyword>
<comment type="caution">
    <text evidence="16">The sequence shown here is derived from an EMBL/GenBank/DDBJ whole genome shotgun (WGS) entry which is preliminary data.</text>
</comment>
<evidence type="ECO:0000256" key="3">
    <source>
        <dbReference type="ARBA" id="ARBA00012438"/>
    </source>
</evidence>
<keyword evidence="7 16" id="KW-0418">Kinase</keyword>
<dbReference type="Gene3D" id="3.30.565.10">
    <property type="entry name" value="Histidine kinase-like ATPase, C-terminal domain"/>
    <property type="match status" value="1"/>
</dbReference>
<reference evidence="17" key="1">
    <citation type="journal article" date="2019" name="Int. J. Syst. Evol. Microbiol.">
        <title>The Global Catalogue of Microorganisms (GCM) 10K type strain sequencing project: providing services to taxonomists for standard genome sequencing and annotation.</title>
        <authorList>
            <consortium name="The Broad Institute Genomics Platform"/>
            <consortium name="The Broad Institute Genome Sequencing Center for Infectious Disease"/>
            <person name="Wu L."/>
            <person name="Ma J."/>
        </authorList>
    </citation>
    <scope>NUCLEOTIDE SEQUENCE [LARGE SCALE GENOMIC DNA]</scope>
    <source>
        <strain evidence="17">TISTR 1514</strain>
    </source>
</reference>
<protein>
    <recommendedName>
        <fullName evidence="10">Sensor histidine kinase MtrB</fullName>
        <ecNumber evidence="3">2.7.13.3</ecNumber>
    </recommendedName>
</protein>
<evidence type="ECO:0000256" key="12">
    <source>
        <dbReference type="SAM" id="MobiDB-lite"/>
    </source>
</evidence>
<dbReference type="InterPro" id="IPR003594">
    <property type="entry name" value="HATPase_dom"/>
</dbReference>
<comment type="catalytic activity">
    <reaction evidence="1">
        <text>ATP + protein L-histidine = ADP + protein N-phospho-L-histidine.</text>
        <dbReference type="EC" id="2.7.13.3"/>
    </reaction>
</comment>
<keyword evidence="8 13" id="KW-1133">Transmembrane helix</keyword>
<proteinExistence type="predicted"/>
<evidence type="ECO:0000256" key="10">
    <source>
        <dbReference type="ARBA" id="ARBA00035305"/>
    </source>
</evidence>
<feature type="domain" description="Histidine kinase" evidence="14">
    <location>
        <begin position="325"/>
        <end position="542"/>
    </location>
</feature>
<keyword evidence="11" id="KW-0175">Coiled coil</keyword>
<evidence type="ECO:0000313" key="16">
    <source>
        <dbReference type="EMBL" id="MFD2759159.1"/>
    </source>
</evidence>
<dbReference type="Gene3D" id="1.10.287.130">
    <property type="match status" value="1"/>
</dbReference>
<dbReference type="InterPro" id="IPR047669">
    <property type="entry name" value="MtrAB_MtrB"/>
</dbReference>
<dbReference type="InterPro" id="IPR036097">
    <property type="entry name" value="HisK_dim/P_sf"/>
</dbReference>
<dbReference type="EMBL" id="JBHUNE010000009">
    <property type="protein sequence ID" value="MFD2759159.1"/>
    <property type="molecule type" value="Genomic_DNA"/>
</dbReference>
<feature type="coiled-coil region" evidence="11">
    <location>
        <begin position="295"/>
        <end position="322"/>
    </location>
</feature>
<dbReference type="SMART" id="SM00387">
    <property type="entry name" value="HATPase_c"/>
    <property type="match status" value="1"/>
</dbReference>